<name>A0A2Y9A0T1_9RHOB</name>
<feature type="region of interest" description="Disordered" evidence="2">
    <location>
        <begin position="139"/>
        <end position="166"/>
    </location>
</feature>
<feature type="domain" description="FAD dependent oxidoreductase" evidence="3">
    <location>
        <begin position="574"/>
        <end position="926"/>
    </location>
</feature>
<evidence type="ECO:0000313" key="8">
    <source>
        <dbReference type="Proteomes" id="UP000245839"/>
    </source>
</evidence>
<evidence type="ECO:0000259" key="5">
    <source>
        <dbReference type="Pfam" id="PF07992"/>
    </source>
</evidence>
<accession>A0A2Y9A0T1</accession>
<dbReference type="EMBL" id="UETC01000001">
    <property type="protein sequence ID" value="SSA38141.1"/>
    <property type="molecule type" value="Genomic_DNA"/>
</dbReference>
<evidence type="ECO:0000256" key="2">
    <source>
        <dbReference type="SAM" id="MobiDB-lite"/>
    </source>
</evidence>
<dbReference type="PRINTS" id="PR00411">
    <property type="entry name" value="PNDRDTASEI"/>
</dbReference>
<sequence>MTLDFTFEGQAVRARPGDSLAAALAAAGQVALGARRSGAPRGAFCGMGVCHDCLVTVDGARGRRACMVEARAGMNVRREAERTLTPGTTPPAPPRTERAEADIAVIGAGPAGLSAAIQAAEGGARVIVLDERGESGGQYFKPRSGGYRGDHAPDRQHRRGTALRGRAEASGARILSGQSLWFARPEEDGFALRSLGEDCAWHLTVRAVILATGAYERPAMVPGWTLPGAMTIGAAQTLARRYGVAPGTRVLIAGHGPLGLQLAAELEAIGARVVALAERGRPGPGAALVRAVAAAPRLALDGARYRLAALRGRVPVLQGWELAEITGEDRAEGAVLRQIATGESRRFAADTVAAGDGFAPQLEVARLLGVPLTLDPGTGDIRPERDETGRTPAPGVWIAGDAGGLGGAEIALAQGRLSAEGALNHIGRPVRDSGADLRRPRAFQSALWSLYAAPPRATPTGGTILCRCEEITAATVRAAIAQGADDPATLKRATRLGMGRCQGRYCLPQALRLLAEAGHPAPPEALFAPQIPARPVPLGALALEKPEWGGHLESAPATRPARPDPRPLSASSADLVIIGGGVTGISAALHAARAGASVVCLDRGRVNGEASGGNAGSLHLQLLSWDFGGKAVGSGDLQLRTLPLQAESIDLWQRLETELGADFEMAVTGGLMVAENPDQIAFLEAKAAAEARIGIQTEVIDGAQVRRIAPAISEDVVAAAWCPGEGKINPLAATPPLAAAARAAGALIEENAPVRGIARDGQGYTVDTARGRITARRLLIAAGGWSAGLARMLGAELPIKGAPLQMVVTAPGPALVPCLLAHADRHLSMKQTAAGSVIIGGAWPAVTGAGGQTQILPESLEGNLWVAQRTVPQVGSLQVIRSWAAMNIDIDGAPLIGPVPGLDGVTIAATANGYTLGPLMGREAAAAALSGRLRQDLGAFSMSRFT</sequence>
<evidence type="ECO:0000256" key="1">
    <source>
        <dbReference type="ARBA" id="ARBA00023002"/>
    </source>
</evidence>
<dbReference type="InterPro" id="IPR036188">
    <property type="entry name" value="FAD/NAD-bd_sf"/>
</dbReference>
<dbReference type="PANTHER" id="PTHR42949:SF3">
    <property type="entry name" value="ANAEROBIC GLYCEROL-3-PHOSPHATE DEHYDROGENASE SUBUNIT B"/>
    <property type="match status" value="1"/>
</dbReference>
<dbReference type="Proteomes" id="UP000251571">
    <property type="component" value="Unassembled WGS sequence"/>
</dbReference>
<dbReference type="EMBL" id="QGDJ01000001">
    <property type="protein sequence ID" value="PWJ21863.1"/>
    <property type="molecule type" value="Genomic_DNA"/>
</dbReference>
<dbReference type="Gene3D" id="1.10.10.1100">
    <property type="entry name" value="BFD-like [2Fe-2S]-binding domain"/>
    <property type="match status" value="1"/>
</dbReference>
<dbReference type="PANTHER" id="PTHR42949">
    <property type="entry name" value="ANAEROBIC GLYCEROL-3-PHOSPHATE DEHYDROGENASE SUBUNIT B"/>
    <property type="match status" value="1"/>
</dbReference>
<feature type="domain" description="BFD-like [2Fe-2S]-binding" evidence="4">
    <location>
        <begin position="464"/>
        <end position="516"/>
    </location>
</feature>
<dbReference type="AlphaFoldDB" id="A0A2Y9A0T1"/>
<dbReference type="CDD" id="cd19946">
    <property type="entry name" value="GlpA-like_Fer2_BFD-like"/>
    <property type="match status" value="1"/>
</dbReference>
<dbReference type="Pfam" id="PF13510">
    <property type="entry name" value="Fer2_4"/>
    <property type="match status" value="1"/>
</dbReference>
<evidence type="ECO:0000259" key="3">
    <source>
        <dbReference type="Pfam" id="PF01266"/>
    </source>
</evidence>
<dbReference type="InterPro" id="IPR036010">
    <property type="entry name" value="2Fe-2S_ferredoxin-like_sf"/>
</dbReference>
<dbReference type="Gene3D" id="3.30.9.10">
    <property type="entry name" value="D-Amino Acid Oxidase, subunit A, domain 2"/>
    <property type="match status" value="1"/>
</dbReference>
<feature type="domain" description="FAD/NAD(P)-binding" evidence="5">
    <location>
        <begin position="102"/>
        <end position="415"/>
    </location>
</feature>
<dbReference type="Gene3D" id="3.50.50.60">
    <property type="entry name" value="FAD/NAD(P)-binding domain"/>
    <property type="match status" value="3"/>
</dbReference>
<dbReference type="SUPFAM" id="SSF54292">
    <property type="entry name" value="2Fe-2S ferredoxin-like"/>
    <property type="match status" value="1"/>
</dbReference>
<keyword evidence="8" id="KW-1185">Reference proteome</keyword>
<reference evidence="7 9" key="1">
    <citation type="submission" date="2016-10" db="EMBL/GenBank/DDBJ databases">
        <authorList>
            <person name="Cai Z."/>
        </authorList>
    </citation>
    <scope>NUCLEOTIDE SEQUENCE [LARGE SCALE GENOMIC DNA]</scope>
    <source>
        <strain evidence="7 9">DSM 25227</strain>
    </source>
</reference>
<dbReference type="OrthoDB" id="9801699at2"/>
<feature type="region of interest" description="Disordered" evidence="2">
    <location>
        <begin position="376"/>
        <end position="395"/>
    </location>
</feature>
<dbReference type="InterPro" id="IPR006076">
    <property type="entry name" value="FAD-dep_OxRdtase"/>
</dbReference>
<dbReference type="RefSeq" id="WP_109562480.1">
    <property type="nucleotide sequence ID" value="NZ_QGDJ01000001.1"/>
</dbReference>
<dbReference type="InterPro" id="IPR007419">
    <property type="entry name" value="BFD-like_2Fe2S-bd_dom"/>
</dbReference>
<dbReference type="InterPro" id="IPR042204">
    <property type="entry name" value="2Fe-2S-bd_N"/>
</dbReference>
<dbReference type="Proteomes" id="UP000245839">
    <property type="component" value="Unassembled WGS sequence"/>
</dbReference>
<evidence type="ECO:0000313" key="9">
    <source>
        <dbReference type="Proteomes" id="UP000251571"/>
    </source>
</evidence>
<dbReference type="Pfam" id="PF01266">
    <property type="entry name" value="DAO"/>
    <property type="match status" value="1"/>
</dbReference>
<dbReference type="InterPro" id="IPR023753">
    <property type="entry name" value="FAD/NAD-binding_dom"/>
</dbReference>
<dbReference type="Pfam" id="PF04324">
    <property type="entry name" value="Fer2_BFD"/>
    <property type="match status" value="1"/>
</dbReference>
<dbReference type="InterPro" id="IPR041854">
    <property type="entry name" value="BFD-like_2Fe2S-bd_dom_sf"/>
</dbReference>
<evidence type="ECO:0000259" key="4">
    <source>
        <dbReference type="Pfam" id="PF04324"/>
    </source>
</evidence>
<organism evidence="7 9">
    <name type="scientific">Jannaschia seohaensis</name>
    <dbReference type="NCBI Taxonomy" id="475081"/>
    <lineage>
        <taxon>Bacteria</taxon>
        <taxon>Pseudomonadati</taxon>
        <taxon>Pseudomonadota</taxon>
        <taxon>Alphaproteobacteria</taxon>
        <taxon>Rhodobacterales</taxon>
        <taxon>Roseobacteraceae</taxon>
        <taxon>Jannaschia</taxon>
    </lineage>
</organism>
<reference evidence="6 8" key="2">
    <citation type="submission" date="2018-03" db="EMBL/GenBank/DDBJ databases">
        <title>Genomic Encyclopedia of Archaeal and Bacterial Type Strains, Phase II (KMG-II): from individual species to whole genera.</title>
        <authorList>
            <person name="Goeker M."/>
        </authorList>
    </citation>
    <scope>NUCLEOTIDE SEQUENCE [LARGE SCALE GENOMIC DNA]</scope>
    <source>
        <strain evidence="6 8">DSM 25227</strain>
    </source>
</reference>
<dbReference type="SUPFAM" id="SSF51905">
    <property type="entry name" value="FAD/NAD(P)-binding domain"/>
    <property type="match status" value="2"/>
</dbReference>
<keyword evidence="1" id="KW-0560">Oxidoreductase</keyword>
<proteinExistence type="predicted"/>
<evidence type="ECO:0000313" key="6">
    <source>
        <dbReference type="EMBL" id="PWJ21863.1"/>
    </source>
</evidence>
<evidence type="ECO:0000313" key="7">
    <source>
        <dbReference type="EMBL" id="SSA38141.1"/>
    </source>
</evidence>
<gene>
    <name evidence="6" type="ORF">BCF38_101271</name>
    <name evidence="7" type="ORF">SAMN05421539_101271</name>
</gene>
<dbReference type="GO" id="GO:0051536">
    <property type="term" value="F:iron-sulfur cluster binding"/>
    <property type="evidence" value="ECO:0007669"/>
    <property type="project" value="InterPro"/>
</dbReference>
<dbReference type="PRINTS" id="PR00368">
    <property type="entry name" value="FADPNR"/>
</dbReference>
<protein>
    <submittedName>
        <fullName evidence="6 7">Glycine/D-amino acid oxidase</fullName>
    </submittedName>
</protein>
<dbReference type="InterPro" id="IPR051691">
    <property type="entry name" value="Metab_Enz_Cyan_OpOx_G3PDH"/>
</dbReference>
<dbReference type="GO" id="GO:0016491">
    <property type="term" value="F:oxidoreductase activity"/>
    <property type="evidence" value="ECO:0007669"/>
    <property type="project" value="UniProtKB-KW"/>
</dbReference>
<dbReference type="Pfam" id="PF07992">
    <property type="entry name" value="Pyr_redox_2"/>
    <property type="match status" value="1"/>
</dbReference>
<dbReference type="Gene3D" id="3.10.20.440">
    <property type="entry name" value="2Fe-2S iron-sulphur cluster binding domain, sarcosine oxidase, alpha subunit, N-terminal domain"/>
    <property type="match status" value="1"/>
</dbReference>